<reference evidence="3" key="1">
    <citation type="journal article" date="2019" name="Int. J. Syst. Evol. Microbiol.">
        <title>The Global Catalogue of Microorganisms (GCM) 10K type strain sequencing project: providing services to taxonomists for standard genome sequencing and annotation.</title>
        <authorList>
            <consortium name="The Broad Institute Genomics Platform"/>
            <consortium name="The Broad Institute Genome Sequencing Center for Infectious Disease"/>
            <person name="Wu L."/>
            <person name="Ma J."/>
        </authorList>
    </citation>
    <scope>NUCLEOTIDE SEQUENCE [LARGE SCALE GENOMIC DNA]</scope>
    <source>
        <strain evidence="3">CCUG 55328</strain>
    </source>
</reference>
<name>A0ABW3TA02_9RHOB</name>
<feature type="domain" description="N-acetyltransferase" evidence="1">
    <location>
        <begin position="1"/>
        <end position="147"/>
    </location>
</feature>
<comment type="caution">
    <text evidence="2">The sequence shown here is derived from an EMBL/GenBank/DDBJ whole genome shotgun (WGS) entry which is preliminary data.</text>
</comment>
<dbReference type="EMBL" id="JBHTKR010000002">
    <property type="protein sequence ID" value="MFD1193969.1"/>
    <property type="molecule type" value="Genomic_DNA"/>
</dbReference>
<accession>A0ABW3TA02</accession>
<dbReference type="InterPro" id="IPR050276">
    <property type="entry name" value="MshD_Acetyltransferase"/>
</dbReference>
<dbReference type="PROSITE" id="PS51186">
    <property type="entry name" value="GNAT"/>
    <property type="match status" value="1"/>
</dbReference>
<dbReference type="CDD" id="cd04301">
    <property type="entry name" value="NAT_SF"/>
    <property type="match status" value="1"/>
</dbReference>
<dbReference type="InterPro" id="IPR000182">
    <property type="entry name" value="GNAT_dom"/>
</dbReference>
<dbReference type="Gene3D" id="3.40.630.30">
    <property type="match status" value="1"/>
</dbReference>
<dbReference type="PANTHER" id="PTHR43617:SF34">
    <property type="entry name" value="PUTATIVE-RELATED"/>
    <property type="match status" value="1"/>
</dbReference>
<proteinExistence type="predicted"/>
<evidence type="ECO:0000259" key="1">
    <source>
        <dbReference type="PROSITE" id="PS51186"/>
    </source>
</evidence>
<keyword evidence="2" id="KW-0012">Acyltransferase</keyword>
<evidence type="ECO:0000313" key="2">
    <source>
        <dbReference type="EMBL" id="MFD1193969.1"/>
    </source>
</evidence>
<protein>
    <submittedName>
        <fullName evidence="2">GNAT family N-acetyltransferase</fullName>
        <ecNumber evidence="2">2.3.-.-</ecNumber>
    </submittedName>
</protein>
<keyword evidence="3" id="KW-1185">Reference proteome</keyword>
<dbReference type="GO" id="GO:0016746">
    <property type="term" value="F:acyltransferase activity"/>
    <property type="evidence" value="ECO:0007669"/>
    <property type="project" value="UniProtKB-KW"/>
</dbReference>
<organism evidence="2 3">
    <name type="scientific">Seohaeicola saemankumensis</name>
    <dbReference type="NCBI Taxonomy" id="481181"/>
    <lineage>
        <taxon>Bacteria</taxon>
        <taxon>Pseudomonadati</taxon>
        <taxon>Pseudomonadota</taxon>
        <taxon>Alphaproteobacteria</taxon>
        <taxon>Rhodobacterales</taxon>
        <taxon>Roseobacteraceae</taxon>
        <taxon>Seohaeicola</taxon>
    </lineage>
</organism>
<dbReference type="RefSeq" id="WP_380789317.1">
    <property type="nucleotide sequence ID" value="NZ_JBHTKR010000002.1"/>
</dbReference>
<dbReference type="InterPro" id="IPR016181">
    <property type="entry name" value="Acyl_CoA_acyltransferase"/>
</dbReference>
<evidence type="ECO:0000313" key="3">
    <source>
        <dbReference type="Proteomes" id="UP001597151"/>
    </source>
</evidence>
<sequence>MIRRAQPTDAGAVAAILSQFIDTTDWMPRLYSRAEDLSFAGLMVDRGWVLVAEPAGQGEGVAGFMALHEGFIHALYVAGEYRGQGVGQGLLDRAKDGAARLELTTFQANIGAQRFYARAGFREAGRGDGRGQGSVNDEGLPDIRLIWERSVA</sequence>
<dbReference type="Proteomes" id="UP001597151">
    <property type="component" value="Unassembled WGS sequence"/>
</dbReference>
<keyword evidence="2" id="KW-0808">Transferase</keyword>
<dbReference type="SUPFAM" id="SSF55729">
    <property type="entry name" value="Acyl-CoA N-acyltransferases (Nat)"/>
    <property type="match status" value="1"/>
</dbReference>
<dbReference type="PANTHER" id="PTHR43617">
    <property type="entry name" value="L-AMINO ACID N-ACETYLTRANSFERASE"/>
    <property type="match status" value="1"/>
</dbReference>
<dbReference type="EC" id="2.3.-.-" evidence="2"/>
<gene>
    <name evidence="2" type="ORF">ACFQ3C_04745</name>
</gene>
<dbReference type="Pfam" id="PF13508">
    <property type="entry name" value="Acetyltransf_7"/>
    <property type="match status" value="1"/>
</dbReference>